<name>A0A376CV26_9CORY</name>
<reference evidence="1 2" key="1">
    <citation type="submission" date="2018-06" db="EMBL/GenBank/DDBJ databases">
        <authorList>
            <consortium name="Pathogen Informatics"/>
            <person name="Doyle S."/>
        </authorList>
    </citation>
    <scope>NUCLEOTIDE SEQUENCE [LARGE SCALE GENOMIC DNA]</scope>
    <source>
        <strain evidence="1 2">NCTC10289</strain>
    </source>
</reference>
<gene>
    <name evidence="1" type="ORF">NCTC10289_00791</name>
</gene>
<dbReference type="RefSeq" id="WP_115021422.1">
    <property type="nucleotide sequence ID" value="NZ_CP069533.1"/>
</dbReference>
<protein>
    <submittedName>
        <fullName evidence="1">Uncharacterized protein</fullName>
    </submittedName>
</protein>
<dbReference type="AlphaFoldDB" id="A0A376CV26"/>
<evidence type="ECO:0000313" key="1">
    <source>
        <dbReference type="EMBL" id="STC75813.1"/>
    </source>
</evidence>
<dbReference type="Proteomes" id="UP000254287">
    <property type="component" value="Unassembled WGS sequence"/>
</dbReference>
<organism evidence="1 2">
    <name type="scientific">Corynebacterium minutissimum</name>
    <dbReference type="NCBI Taxonomy" id="38301"/>
    <lineage>
        <taxon>Bacteria</taxon>
        <taxon>Bacillati</taxon>
        <taxon>Actinomycetota</taxon>
        <taxon>Actinomycetes</taxon>
        <taxon>Mycobacteriales</taxon>
        <taxon>Corynebacteriaceae</taxon>
        <taxon>Corynebacterium</taxon>
    </lineage>
</organism>
<dbReference type="EMBL" id="UFXP01000001">
    <property type="protein sequence ID" value="STC75813.1"/>
    <property type="molecule type" value="Genomic_DNA"/>
</dbReference>
<sequence>MKPINDLLATHGVPVYDPDDATLSSGEHAQAIIVAALNEQWDRLDGGQQRSIVKGLAPGK</sequence>
<proteinExistence type="predicted"/>
<accession>A0A376CV26</accession>
<evidence type="ECO:0000313" key="2">
    <source>
        <dbReference type="Proteomes" id="UP000254287"/>
    </source>
</evidence>